<dbReference type="EnsemblMetazoa" id="ADAC007822-RA">
    <property type="protein sequence ID" value="ADAC007822-PA"/>
    <property type="gene ID" value="ADAC007822"/>
</dbReference>
<dbReference type="SUPFAM" id="SSF55550">
    <property type="entry name" value="SH2 domain"/>
    <property type="match status" value="2"/>
</dbReference>
<dbReference type="SUPFAM" id="SSF49562">
    <property type="entry name" value="C2 domain (Calcium/lipid-binding domain, CaLB)"/>
    <property type="match status" value="1"/>
</dbReference>
<dbReference type="Proteomes" id="UP000000673">
    <property type="component" value="Unassembled WGS sequence"/>
</dbReference>
<reference evidence="22" key="3">
    <citation type="journal article" date="2013" name="Nucleic Acids Res.">
        <title>The genome of Anopheles darlingi, the main neotropical malaria vector.</title>
        <authorList>
            <person name="Marinotti O."/>
            <person name="Cerqueira G.C."/>
            <person name="de Almeida L.G."/>
            <person name="Ferro M.I."/>
            <person name="Loreto E.L."/>
            <person name="Zaha A."/>
            <person name="Teixeira S.M."/>
            <person name="Wespiser A.R."/>
            <person name="Almeida E Silva A."/>
            <person name="Schlindwein A.D."/>
            <person name="Pacheco A.C."/>
            <person name="Silva A.L."/>
            <person name="Graveley B.R."/>
            <person name="Walenz B.P."/>
            <person name="Lima Bde A."/>
            <person name="Ribeiro C.A."/>
            <person name="Nunes-Silva C.G."/>
            <person name="de Carvalho C.R."/>
            <person name="Soares C.M."/>
            <person name="de Menezes C.B."/>
            <person name="Matiolli C."/>
            <person name="Caffrey D."/>
            <person name="Araujo D.A."/>
            <person name="de Oliveira D.M."/>
            <person name="Golenbock D."/>
            <person name="Grisard E.C."/>
            <person name="Fantinatti-Garboggini F."/>
            <person name="de Carvalho F.M."/>
            <person name="Barcellos F.G."/>
            <person name="Prosdocimi F."/>
            <person name="May G."/>
            <person name="Azevedo Junior G.M."/>
            <person name="Guimaraes G.M."/>
            <person name="Goldman G.H."/>
            <person name="Padilha I.Q."/>
            <person name="Batista Jda S."/>
            <person name="Ferro J.A."/>
            <person name="Ribeiro J.M."/>
            <person name="Fietto J.L."/>
            <person name="Dabbas K.M."/>
            <person name="Cerdeira L."/>
            <person name="Agnez-Lima L.F."/>
            <person name="Brocchi M."/>
            <person name="de Carvalho M.O."/>
            <person name="Teixeira Mde M."/>
            <person name="Diniz Maia Mde M."/>
            <person name="Goldman M.H."/>
            <person name="Cruz Schneider M.P."/>
            <person name="Felipe M.S."/>
            <person name="Hungria M."/>
            <person name="Nicolas M.F."/>
            <person name="Pereira M."/>
            <person name="Montes M.A."/>
            <person name="Cantao M.E."/>
            <person name="Vincentz M."/>
            <person name="Rafael M.S."/>
            <person name="Silverman N."/>
            <person name="Stoco P.H."/>
            <person name="Souza R.C."/>
            <person name="Vicentini R."/>
            <person name="Gazzinelli R.T."/>
            <person name="Neves Rde O."/>
            <person name="Silva R."/>
            <person name="Astolfi-Filho S."/>
            <person name="Maciel T.E."/>
            <person name="Urmenyi T.P."/>
            <person name="Tadei W.P."/>
            <person name="Camargo E.P."/>
            <person name="de Vasconcelos A.T."/>
        </authorList>
    </citation>
    <scope>NUCLEOTIDE SEQUENCE</scope>
</reference>
<dbReference type="GO" id="GO:0010634">
    <property type="term" value="P:positive regulation of epithelial cell migration"/>
    <property type="evidence" value="ECO:0007669"/>
    <property type="project" value="TreeGrafter"/>
</dbReference>
<evidence type="ECO:0000256" key="3">
    <source>
        <dbReference type="ARBA" id="ARBA00022553"/>
    </source>
</evidence>
<feature type="region of interest" description="Disordered" evidence="16">
    <location>
        <begin position="559"/>
        <end position="582"/>
    </location>
</feature>
<dbReference type="GO" id="GO:0048468">
    <property type="term" value="P:cell development"/>
    <property type="evidence" value="ECO:0007669"/>
    <property type="project" value="UniProtKB-ARBA"/>
</dbReference>
<dbReference type="eggNOG" id="KOG1264">
    <property type="taxonomic scope" value="Eukaryota"/>
</dbReference>
<dbReference type="InterPro" id="IPR016279">
    <property type="entry name" value="PLC-gamma"/>
</dbReference>
<dbReference type="GO" id="GO:0032587">
    <property type="term" value="C:ruffle membrane"/>
    <property type="evidence" value="ECO:0007669"/>
    <property type="project" value="TreeGrafter"/>
</dbReference>
<evidence type="ECO:0000259" key="20">
    <source>
        <dbReference type="PROSITE" id="PS50004"/>
    </source>
</evidence>
<reference evidence="23" key="4">
    <citation type="submission" date="2015-06" db="UniProtKB">
        <authorList>
            <consortium name="EnsemblMetazoa"/>
        </authorList>
    </citation>
    <scope>IDENTIFICATION</scope>
</reference>
<dbReference type="PANTHER" id="PTHR10336:SF159">
    <property type="entry name" value="1-PHOSPHATIDYLINOSITOL 4,5-BISPHOSPHATE PHOSPHODIESTERASE GAMMA"/>
    <property type="match status" value="1"/>
</dbReference>
<dbReference type="PIRSF" id="PIRSF000952">
    <property type="entry name" value="PLC-gamma"/>
    <property type="match status" value="1"/>
</dbReference>
<dbReference type="SUPFAM" id="SSF50044">
    <property type="entry name" value="SH3-domain"/>
    <property type="match status" value="1"/>
</dbReference>
<dbReference type="Pfam" id="PF23583">
    <property type="entry name" value="EF_HAND_2_PLCG"/>
    <property type="match status" value="1"/>
</dbReference>
<feature type="domain" description="C2" evidence="20">
    <location>
        <begin position="1109"/>
        <end position="1232"/>
    </location>
</feature>
<evidence type="ECO:0000259" key="18">
    <source>
        <dbReference type="PROSITE" id="PS50002"/>
    </source>
</evidence>
<comment type="function">
    <text evidence="11">Mediates the production of the second messenger molecules diacylglycerol (DAG) and inositol 1,4,5-trisphosphate (IP3). Plays an important role in the regulation of intracellular signaling cascades.</text>
</comment>
<organism evidence="22">
    <name type="scientific">Anopheles darlingi</name>
    <name type="common">Mosquito</name>
    <dbReference type="NCBI Taxonomy" id="43151"/>
    <lineage>
        <taxon>Eukaryota</taxon>
        <taxon>Metazoa</taxon>
        <taxon>Ecdysozoa</taxon>
        <taxon>Arthropoda</taxon>
        <taxon>Hexapoda</taxon>
        <taxon>Insecta</taxon>
        <taxon>Pterygota</taxon>
        <taxon>Neoptera</taxon>
        <taxon>Endopterygota</taxon>
        <taxon>Diptera</taxon>
        <taxon>Nematocera</taxon>
        <taxon>Culicoidea</taxon>
        <taxon>Culicidae</taxon>
        <taxon>Anophelinae</taxon>
        <taxon>Anopheles</taxon>
    </lineage>
</organism>
<evidence type="ECO:0000259" key="17">
    <source>
        <dbReference type="PROSITE" id="PS50001"/>
    </source>
</evidence>
<evidence type="ECO:0000256" key="7">
    <source>
        <dbReference type="ARBA" id="ARBA00022963"/>
    </source>
</evidence>
<evidence type="ECO:0000256" key="6">
    <source>
        <dbReference type="ARBA" id="ARBA00022837"/>
    </source>
</evidence>
<dbReference type="SMART" id="SM00239">
    <property type="entry name" value="C2"/>
    <property type="match status" value="1"/>
</dbReference>
<dbReference type="AlphaFoldDB" id="W5JCJ5"/>
<keyword evidence="9 11" id="KW-0443">Lipid metabolism</keyword>
<reference evidence="22 24" key="1">
    <citation type="journal article" date="2010" name="BMC Genomics">
        <title>Combination of measures distinguishes pre-miRNAs from other stem-loops in the genome of the newly sequenced Anopheles darlingi.</title>
        <authorList>
            <person name="Mendes N.D."/>
            <person name="Freitas A.T."/>
            <person name="Vasconcelos A.T."/>
            <person name="Sagot M.F."/>
        </authorList>
    </citation>
    <scope>NUCLEOTIDE SEQUENCE</scope>
</reference>
<dbReference type="GO" id="GO:0004435">
    <property type="term" value="F:phosphatidylinositol-4,5-bisphosphate phospholipase C activity"/>
    <property type="evidence" value="ECO:0007669"/>
    <property type="project" value="UniProtKB-UniRule"/>
</dbReference>
<evidence type="ECO:0000256" key="14">
    <source>
        <dbReference type="RuleBase" id="RU361133"/>
    </source>
</evidence>
<dbReference type="InterPro" id="IPR001849">
    <property type="entry name" value="PH_domain"/>
</dbReference>
<keyword evidence="6" id="KW-0106">Calcium</keyword>
<dbReference type="VEuPathDB" id="VectorBase:ADAR2_010116"/>
<dbReference type="HOGENOM" id="CLU_002738_5_0_1"/>
<dbReference type="Pfam" id="PF00168">
    <property type="entry name" value="C2"/>
    <property type="match status" value="1"/>
</dbReference>
<dbReference type="PRINTS" id="PR00401">
    <property type="entry name" value="SH2DOMAIN"/>
</dbReference>
<dbReference type="GO" id="GO:0051209">
    <property type="term" value="P:release of sequestered calcium ion into cytosol"/>
    <property type="evidence" value="ECO:0007669"/>
    <property type="project" value="TreeGrafter"/>
</dbReference>
<dbReference type="InterPro" id="IPR036860">
    <property type="entry name" value="SH2_dom_sf"/>
</dbReference>
<dbReference type="SUPFAM" id="SSF51695">
    <property type="entry name" value="PLC-like phosphodiesterases"/>
    <property type="match status" value="1"/>
</dbReference>
<feature type="region of interest" description="Disordered" evidence="16">
    <location>
        <begin position="269"/>
        <end position="289"/>
    </location>
</feature>
<dbReference type="FunFam" id="2.30.30.40:FF:000119">
    <property type="entry name" value="1-phosphatidylinositol 4,5-bisphosphate phosphodiesterase gamma"/>
    <property type="match status" value="1"/>
</dbReference>
<name>W5JCJ5_ANODA</name>
<keyword evidence="5 11" id="KW-0378">Hydrolase</keyword>
<feature type="domain" description="PI-PLC Y-box" evidence="21">
    <location>
        <begin position="993"/>
        <end position="1107"/>
    </location>
</feature>
<dbReference type="CDD" id="cd10341">
    <property type="entry name" value="SH2_N-SH2_PLC_gamma_like"/>
    <property type="match status" value="1"/>
</dbReference>
<dbReference type="InterPro" id="IPR000909">
    <property type="entry name" value="PLipase_C_PInositol-sp_X_dom"/>
</dbReference>
<dbReference type="GO" id="GO:0048015">
    <property type="term" value="P:phosphatidylinositol-mediated signaling"/>
    <property type="evidence" value="ECO:0007669"/>
    <property type="project" value="TreeGrafter"/>
</dbReference>
<dbReference type="VEuPathDB" id="VectorBase:ADAC007822"/>
<dbReference type="CDD" id="cd00275">
    <property type="entry name" value="C2_PLC_like"/>
    <property type="match status" value="1"/>
</dbReference>
<dbReference type="FunCoup" id="W5JCJ5">
    <property type="interactions" value="869"/>
</dbReference>
<evidence type="ECO:0000256" key="13">
    <source>
        <dbReference type="PROSITE-ProRule" id="PRU00192"/>
    </source>
</evidence>
<gene>
    <name evidence="22" type="ORF">AND_007822</name>
</gene>
<dbReference type="SUPFAM" id="SSF47473">
    <property type="entry name" value="EF-hand"/>
    <property type="match status" value="1"/>
</dbReference>
<evidence type="ECO:0000259" key="19">
    <source>
        <dbReference type="PROSITE" id="PS50003"/>
    </source>
</evidence>
<evidence type="ECO:0000256" key="12">
    <source>
        <dbReference type="PROSITE-ProRule" id="PRU00191"/>
    </source>
</evidence>
<dbReference type="PROSITE" id="PS50004">
    <property type="entry name" value="C2"/>
    <property type="match status" value="1"/>
</dbReference>
<keyword evidence="24" id="KW-1185">Reference proteome</keyword>
<dbReference type="PROSITE" id="PS50007">
    <property type="entry name" value="PIPLC_X_DOMAIN"/>
    <property type="match status" value="1"/>
</dbReference>
<reference evidence="22" key="2">
    <citation type="submission" date="2010-05" db="EMBL/GenBank/DDBJ databases">
        <authorList>
            <person name="Almeida L.G."/>
            <person name="Nicolas M.F."/>
            <person name="Souza R.C."/>
            <person name="Vasconcelos A.T.R."/>
        </authorList>
    </citation>
    <scope>NUCLEOTIDE SEQUENCE</scope>
</reference>
<sequence length="1255" mass="144260">MSFSFGSSAMMTAASGSSCSLAALGEMEQIICQLERGTLIHKFYPRKRPEKKTLMLRRETRQIIWSSVQTNGRSNYEGSLELREVKEVRPGKKSKDFEKWPEEAKKSETRKCFVVLHGNDFKLRTVSIVAFSEKEADMWLKGLKYLIADTITAPYWLQIERWLRREFYLMETNGTASVKDIRSFLPKINCKISTAKLNDVFHEVDTRRRSELAFDDFTRLYQRLILSPATLPEYFDGVRLAPYSQNGQTVTLQEFCRFLTKEQCEKRVAGGADGGGGGGEDGRSTVEEHSEETVAKFISDYIQDPARDVREPYLRLHEFIDFLFSRQNEIWDRRCDSVYQDMTRPLSHYWISSSHNTYLMGDQFSSESSVEAYARALRMGCRCIELDCWDGPDNMPLIFHGHTFTTRIKFLDVIRTIKEHAFVTSEYPLILSIEQNCSLTQQRRMAQAMQEVFGDLLLIQPIDKNESQLPSPQQLRRKIILKHKKLPENGAGMLVVDENGKESAIMMRPGGLGGANDEGELDIRNTVKNGILYLEDPVDKGWNAHFFVLTQHKLFYTDSQRPDRDSEGREDEREENGFTAGRARDSAIVSNDELHFGENWFHGKLSGGREEAEKLLQQFSHLGDGTFLVRESVTFVGDYCLSFWRQGKPNHCRIKLKQDKGVTKYYLLENALFDSLYSLIMHYRQNALRSAEFYITLKEPVPQPNKHETKEWYHQSTTREQSEIVLNQVPQDGAFLVRPSEKGPKAFVISFRAHGKFKHCRIRVEGRLYEMGGMEFESLVDLVNFYIKHPLYRKVTLTYPIPREMIRRINTMDVPEESGAYGYMDPAMVTNENVTVKALYDYKAQRDDELSFCKHAIISNVVKKGSDWWTGDYGGKRQHYFPANYVQELSATDDGTLVDDTAANEPLMLGSLQKGSLDVHGAVVELAYATHQQIEWILRIQNPTMQNVFEVGVQTKELALEWMNAIKEAAQNASVLENERRKMERNSRVAKEMSDLIIYCRSVPFKHHPATWVFYEMSSFPETKAEKYFLQPETRALFVRYHRQHLSRVYPKGQRLDSSNYHPTALWNCGSQMIALNFQTPDKPMQLNQAKFRDNGGCGYLLKPDFMFRDEFDPTDSNTLVGVGEVIVNVRIIGGRNLCKVSRNVTSPLVEVEVLGAAFDAGVKHRTRAIADNGLNPIWNEICEFRIANPHFAMLRFEVQDEDMFGEPNFIGQAVFPLGAIRTGYRSVPLRNKYSEELELATLLVHTSIRPLQTE</sequence>
<dbReference type="FunFam" id="3.20.20.190:FF:000004">
    <property type="entry name" value="1-phosphatidylinositol 4,5-bisphosphate phosphodiesterase gamma"/>
    <property type="match status" value="1"/>
</dbReference>
<dbReference type="FunFam" id="3.20.20.190:FF:000043">
    <property type="entry name" value="1-phosphatidylinositol 4,5-bisphosphate phosphodiesterase gamma"/>
    <property type="match status" value="1"/>
</dbReference>
<dbReference type="Pfam" id="PF00388">
    <property type="entry name" value="PI-PLC-X"/>
    <property type="match status" value="1"/>
</dbReference>
<dbReference type="InterPro" id="IPR001711">
    <property type="entry name" value="PLipase_C_Pinositol-sp_Y"/>
</dbReference>
<dbReference type="PROSITE" id="PS50001">
    <property type="entry name" value="SH2"/>
    <property type="match status" value="2"/>
</dbReference>
<dbReference type="Pfam" id="PF00017">
    <property type="entry name" value="SH2"/>
    <property type="match status" value="2"/>
</dbReference>
<protein>
    <recommendedName>
        <fullName evidence="11">1-phosphatidylinositol 4,5-bisphosphate phosphodiesterase gamma</fullName>
        <ecNumber evidence="11">3.1.4.11</ecNumber>
    </recommendedName>
</protein>
<dbReference type="Gene3D" id="3.20.20.190">
    <property type="entry name" value="Phosphatidylinositol (PI) phosphodiesterase"/>
    <property type="match status" value="2"/>
</dbReference>
<accession>W5JCJ5</accession>
<evidence type="ECO:0000313" key="22">
    <source>
        <dbReference type="EMBL" id="ETN60549.1"/>
    </source>
</evidence>
<dbReference type="FunFam" id="3.30.505.10:FF:000009">
    <property type="entry name" value="1-phosphatidylinositol 4,5-bisphosphate phosphodiesterase gamma"/>
    <property type="match status" value="1"/>
</dbReference>
<evidence type="ECO:0000313" key="23">
    <source>
        <dbReference type="EnsemblMetazoa" id="ADAC007822-PA"/>
    </source>
</evidence>
<dbReference type="SMART" id="SM00149">
    <property type="entry name" value="PLCYc"/>
    <property type="match status" value="1"/>
</dbReference>
<keyword evidence="4" id="KW-0677">Repeat</keyword>
<dbReference type="InterPro" id="IPR011992">
    <property type="entry name" value="EF-hand-dom_pair"/>
</dbReference>
<dbReference type="InterPro" id="IPR017946">
    <property type="entry name" value="PLC-like_Pdiesterase_TIM-brl"/>
</dbReference>
<evidence type="ECO:0000256" key="11">
    <source>
        <dbReference type="PIRNR" id="PIRNR000952"/>
    </source>
</evidence>
<dbReference type="CDD" id="cd09932">
    <property type="entry name" value="SH2_C-SH2_PLC_gamma_like"/>
    <property type="match status" value="1"/>
</dbReference>
<dbReference type="EMBL" id="ADMH02001908">
    <property type="protein sequence ID" value="ETN60549.1"/>
    <property type="molecule type" value="Genomic_DNA"/>
</dbReference>
<keyword evidence="7 11" id="KW-0442">Lipid degradation</keyword>
<evidence type="ECO:0000256" key="15">
    <source>
        <dbReference type="SAM" id="Coils"/>
    </source>
</evidence>
<keyword evidence="2 13" id="KW-0728">SH3 domain</keyword>
<feature type="domain" description="SH3" evidence="18">
    <location>
        <begin position="831"/>
        <end position="891"/>
    </location>
</feature>
<dbReference type="EC" id="3.1.4.11" evidence="11"/>
<dbReference type="OMA" id="CMLERGT"/>
<dbReference type="CDD" id="cd11825">
    <property type="entry name" value="SH3_PLCgamma"/>
    <property type="match status" value="1"/>
</dbReference>
<feature type="domain" description="SH2" evidence="17">
    <location>
        <begin position="600"/>
        <end position="701"/>
    </location>
</feature>
<dbReference type="InterPro" id="IPR001192">
    <property type="entry name" value="PI-PLC_fam"/>
</dbReference>
<dbReference type="InterPro" id="IPR001452">
    <property type="entry name" value="SH3_domain"/>
</dbReference>
<dbReference type="FunFam" id="2.60.40.150:FF:000199">
    <property type="entry name" value="1-phosphatidylinositol 4,5-bisphosphate phosphodiesterase gamma"/>
    <property type="match status" value="1"/>
</dbReference>
<dbReference type="Pfam" id="PF00018">
    <property type="entry name" value="SH3_1"/>
    <property type="match status" value="1"/>
</dbReference>
<dbReference type="Gene3D" id="2.30.30.40">
    <property type="entry name" value="SH3 Domains"/>
    <property type="match status" value="1"/>
</dbReference>
<dbReference type="FunFam" id="2.30.29.30:FF:000155">
    <property type="entry name" value="1-phosphatidylinositol 4,5-bisphosphate phosphodiesterase gamma"/>
    <property type="match status" value="1"/>
</dbReference>
<dbReference type="SUPFAM" id="SSF50729">
    <property type="entry name" value="PH domain-like"/>
    <property type="match status" value="2"/>
</dbReference>
<dbReference type="PRINTS" id="PR00390">
    <property type="entry name" value="PHPHLIPASEC"/>
</dbReference>
<evidence type="ECO:0000256" key="5">
    <source>
        <dbReference type="ARBA" id="ARBA00022801"/>
    </source>
</evidence>
<dbReference type="GO" id="GO:0046488">
    <property type="term" value="P:phosphatidylinositol metabolic process"/>
    <property type="evidence" value="ECO:0007669"/>
    <property type="project" value="TreeGrafter"/>
</dbReference>
<dbReference type="SMART" id="SM00233">
    <property type="entry name" value="PH"/>
    <property type="match status" value="1"/>
</dbReference>
<dbReference type="FunFam" id="3.30.505.10:FF:000011">
    <property type="entry name" value="1-phosphatidylinositol 4,5-bisphosphate phosphodiesterase gamma"/>
    <property type="match status" value="1"/>
</dbReference>
<feature type="compositionally biased region" description="Basic and acidic residues" evidence="16">
    <location>
        <begin position="280"/>
        <end position="289"/>
    </location>
</feature>
<evidence type="ECO:0000259" key="21">
    <source>
        <dbReference type="PROSITE" id="PS50008"/>
    </source>
</evidence>
<evidence type="ECO:0000256" key="16">
    <source>
        <dbReference type="SAM" id="MobiDB-lite"/>
    </source>
</evidence>
<keyword evidence="10 11" id="KW-0807">Transducer</keyword>
<evidence type="ECO:0000256" key="2">
    <source>
        <dbReference type="ARBA" id="ARBA00022443"/>
    </source>
</evidence>
<dbReference type="Gene3D" id="3.30.505.10">
    <property type="entry name" value="SH2 domain"/>
    <property type="match status" value="2"/>
</dbReference>
<dbReference type="CDD" id="cd08592">
    <property type="entry name" value="PI-PLCc_gamma"/>
    <property type="match status" value="1"/>
</dbReference>
<evidence type="ECO:0000256" key="1">
    <source>
        <dbReference type="ARBA" id="ARBA00001913"/>
    </source>
</evidence>
<dbReference type="Gene3D" id="2.30.29.30">
    <property type="entry name" value="Pleckstrin-homology domain (PH domain)/Phosphotyrosine-binding domain (PTB)"/>
    <property type="match status" value="2"/>
</dbReference>
<dbReference type="CDD" id="cd13362">
    <property type="entry name" value="PH_PLC_gamma"/>
    <property type="match status" value="1"/>
</dbReference>
<dbReference type="PROSITE" id="PS50008">
    <property type="entry name" value="PIPLC_Y_DOMAIN"/>
    <property type="match status" value="1"/>
</dbReference>
<dbReference type="SMART" id="SM00252">
    <property type="entry name" value="SH2"/>
    <property type="match status" value="2"/>
</dbReference>
<dbReference type="Pfam" id="PF16457">
    <property type="entry name" value="PH_12"/>
    <property type="match status" value="1"/>
</dbReference>
<dbReference type="SMART" id="SM00148">
    <property type="entry name" value="PLCXc"/>
    <property type="match status" value="1"/>
</dbReference>
<dbReference type="InterPro" id="IPR056586">
    <property type="entry name" value="EF-hand_PLCG1"/>
</dbReference>
<keyword evidence="15" id="KW-0175">Coiled coil</keyword>
<dbReference type="InterPro" id="IPR057061">
    <property type="entry name" value="PLCG_EF-hand_2"/>
</dbReference>
<dbReference type="InterPro" id="IPR035023">
    <property type="entry name" value="PLC-gamma_C-SH2"/>
</dbReference>
<evidence type="ECO:0000256" key="9">
    <source>
        <dbReference type="ARBA" id="ARBA00023098"/>
    </source>
</evidence>
<keyword evidence="3" id="KW-0597">Phosphoprotein</keyword>
<dbReference type="CDD" id="cd16201">
    <property type="entry name" value="EFh_PI-PLCgamma"/>
    <property type="match status" value="1"/>
</dbReference>
<evidence type="ECO:0000256" key="10">
    <source>
        <dbReference type="ARBA" id="ARBA00023224"/>
    </source>
</evidence>
<dbReference type="PANTHER" id="PTHR10336">
    <property type="entry name" value="PHOSPHOINOSITIDE-SPECIFIC PHOSPHOLIPASE C FAMILY PROTEIN"/>
    <property type="match status" value="1"/>
</dbReference>
<feature type="compositionally biased region" description="Basic and acidic residues" evidence="16">
    <location>
        <begin position="560"/>
        <end position="571"/>
    </location>
</feature>
<dbReference type="InterPro" id="IPR035024">
    <property type="entry name" value="PLC-gamma_N-SH2"/>
</dbReference>
<comment type="catalytic activity">
    <reaction evidence="11 14">
        <text>a 1,2-diacyl-sn-glycero-3-phospho-(1D-myo-inositol-4,5-bisphosphate) + H2O = 1D-myo-inositol 1,4,5-trisphosphate + a 1,2-diacyl-sn-glycerol + H(+)</text>
        <dbReference type="Rhea" id="RHEA:33179"/>
        <dbReference type="ChEBI" id="CHEBI:15377"/>
        <dbReference type="ChEBI" id="CHEBI:15378"/>
        <dbReference type="ChEBI" id="CHEBI:17815"/>
        <dbReference type="ChEBI" id="CHEBI:58456"/>
        <dbReference type="ChEBI" id="CHEBI:203600"/>
        <dbReference type="EC" id="3.1.4.11"/>
    </reaction>
</comment>
<evidence type="ECO:0000256" key="4">
    <source>
        <dbReference type="ARBA" id="ARBA00022737"/>
    </source>
</evidence>
<feature type="domain" description="PH" evidence="19">
    <location>
        <begin position="32"/>
        <end position="148"/>
    </location>
</feature>
<dbReference type="PROSITE" id="PS50003">
    <property type="entry name" value="PH_DOMAIN"/>
    <property type="match status" value="1"/>
</dbReference>
<dbReference type="Gene3D" id="1.10.238.10">
    <property type="entry name" value="EF-hand"/>
    <property type="match status" value="1"/>
</dbReference>
<feature type="coiled-coil region" evidence="15">
    <location>
        <begin position="959"/>
        <end position="993"/>
    </location>
</feature>
<dbReference type="Pfam" id="PF00387">
    <property type="entry name" value="PI-PLC-Y"/>
    <property type="match status" value="1"/>
</dbReference>
<keyword evidence="8 12" id="KW-0727">SH2 domain</keyword>
<dbReference type="SMART" id="SM00326">
    <property type="entry name" value="SH3"/>
    <property type="match status" value="1"/>
</dbReference>
<comment type="cofactor">
    <cofactor evidence="1">
        <name>Ca(2+)</name>
        <dbReference type="ChEBI" id="CHEBI:29108"/>
    </cofactor>
</comment>
<dbReference type="GO" id="GO:0009653">
    <property type="term" value="P:anatomical structure morphogenesis"/>
    <property type="evidence" value="ECO:0007669"/>
    <property type="project" value="UniProtKB-ARBA"/>
</dbReference>
<dbReference type="GO" id="GO:0009395">
    <property type="term" value="P:phospholipid catabolic process"/>
    <property type="evidence" value="ECO:0007669"/>
    <property type="project" value="UniProtKB-UniRule"/>
</dbReference>
<evidence type="ECO:0000256" key="8">
    <source>
        <dbReference type="ARBA" id="ARBA00022999"/>
    </source>
</evidence>
<dbReference type="STRING" id="43151.W5JCJ5"/>
<dbReference type="InterPro" id="IPR000980">
    <property type="entry name" value="SH2"/>
</dbReference>
<dbReference type="PROSITE" id="PS50002">
    <property type="entry name" value="SH3"/>
    <property type="match status" value="1"/>
</dbReference>
<proteinExistence type="predicted"/>
<dbReference type="Pfam" id="PF23329">
    <property type="entry name" value="EF_HAND_1_PLCG"/>
    <property type="match status" value="1"/>
</dbReference>
<dbReference type="InterPro" id="IPR035892">
    <property type="entry name" value="C2_domain_sf"/>
</dbReference>
<feature type="domain" description="SH2" evidence="17">
    <location>
        <begin position="712"/>
        <end position="801"/>
    </location>
</feature>
<evidence type="ECO:0000313" key="24">
    <source>
        <dbReference type="Proteomes" id="UP000000673"/>
    </source>
</evidence>
<dbReference type="Gene3D" id="2.60.40.150">
    <property type="entry name" value="C2 domain"/>
    <property type="match status" value="1"/>
</dbReference>
<dbReference type="InterPro" id="IPR036028">
    <property type="entry name" value="SH3-like_dom_sf"/>
</dbReference>
<dbReference type="InterPro" id="IPR000008">
    <property type="entry name" value="C2_dom"/>
</dbReference>
<dbReference type="InterPro" id="IPR011993">
    <property type="entry name" value="PH-like_dom_sf"/>
</dbReference>